<dbReference type="Pfam" id="PF07727">
    <property type="entry name" value="RVT_2"/>
    <property type="match status" value="1"/>
</dbReference>
<dbReference type="AlphaFoldDB" id="A0A1S3TZJ1"/>
<evidence type="ECO:0000259" key="3">
    <source>
        <dbReference type="Pfam" id="PF14244"/>
    </source>
</evidence>
<dbReference type="Pfam" id="PF22936">
    <property type="entry name" value="Pol_BBD"/>
    <property type="match status" value="1"/>
</dbReference>
<dbReference type="OrthoDB" id="5544992at2759"/>
<feature type="domain" description="Retroviral polymerase SH3-like" evidence="5">
    <location>
        <begin position="511"/>
        <end position="573"/>
    </location>
</feature>
<dbReference type="Gene3D" id="3.30.420.10">
    <property type="entry name" value="Ribonuclease H-like superfamily/Ribonuclease H"/>
    <property type="match status" value="1"/>
</dbReference>
<evidence type="ECO:0000256" key="1">
    <source>
        <dbReference type="SAM" id="MobiDB-lite"/>
    </source>
</evidence>
<gene>
    <name evidence="7" type="primary">LOC106760245</name>
</gene>
<dbReference type="InterPro" id="IPR036397">
    <property type="entry name" value="RNaseH_sf"/>
</dbReference>
<dbReference type="InterPro" id="IPR012337">
    <property type="entry name" value="RNaseH-like_sf"/>
</dbReference>
<dbReference type="Pfam" id="PF25597">
    <property type="entry name" value="SH3_retrovirus"/>
    <property type="match status" value="1"/>
</dbReference>
<feature type="region of interest" description="Disordered" evidence="1">
    <location>
        <begin position="212"/>
        <end position="236"/>
    </location>
</feature>
<proteinExistence type="predicted"/>
<dbReference type="RefSeq" id="XP_014499195.1">
    <property type="nucleotide sequence ID" value="XM_014643709.1"/>
</dbReference>
<dbReference type="Proteomes" id="UP000087766">
    <property type="component" value="Chromosome 5"/>
</dbReference>
<protein>
    <submittedName>
        <fullName evidence="7">Uncharacterized protein LOC106760245</fullName>
    </submittedName>
</protein>
<evidence type="ECO:0000259" key="5">
    <source>
        <dbReference type="Pfam" id="PF25597"/>
    </source>
</evidence>
<dbReference type="PANTHER" id="PTHR37610:SF55">
    <property type="entry name" value="RETROTRANSPOSON COPIA-LIKE N-TERMINAL DOMAIN-CONTAINING PROTEIN"/>
    <property type="match status" value="1"/>
</dbReference>
<sequence>MDDMDQSANPANPFYLHPRKNLGLTLISQVLSETNYSSWSRSMRRAPLSKNKIKFIDGSIKKPQRSEALFDAWERCNMMMLSWIVKTLSPHIAESVIYVEEAKELWDELRERFSKGPYPVVPVTSLCNYELSKISLKYREIEHIICFLKGLNDTYNTVLLMEPLPNINRVFSLIMQQERQERSNTGTVTQNQFVETTRILANVTDKYNTWKTDQTWKNQGRGAGSRGQGKGKGRNPNYGKQCSYCNKMNHTVGECFCKHGYPPWYKKADNNQEKRSDWNSANACQSNYGPEIIHPVHQGDTNTAFNSFTPEQMKKLLEMIEKADEPTHKVNQMQRNDKEDKPSTLSWIIDTGATDHVIHEKGNFVTLYKIKPITVKLPNNSVITAEHVGIVQFSKDFVIFNVLYIPDFSFNLISVQSLRKELNYNITFSSKVCQIRENSTLKMIGSDNGPKFNCVNLYDLYGIDHQTSCVETPEQNSVVERLPSPILNNRTPHDLIYNAPPTYLNLKTFGCLCFASTLENNRNKLDPRATKGIFLDYKSGVKGYIVLDINTRELFVSRNVVFYEDVFPWKGQQNNIEINNQEVDRTTFLNDLLGSCDPNDDERSVEVETNGQQQTQQDTTDKNNVDNETDNSEEDHRYNRSNRVRRPPGYLNDYVHQVNQSLSMKNNLKTPYPICNLLSCDSLSEKHLKYTMAITANTEPHSFPKTCVNGQKLCKEKSKPYRTTIPVRLLIALATSNNWFLHQLDVDNAFLHGDLNEEVYMEPPPGLNVHKRGFCVFLGSSLISWKSKKKSIVSRSFTEAKYRALAATACEIQWIHYLLHDLQVQQARIPALYCDNKSARHIDHN</sequence>
<dbReference type="InterPro" id="IPR054722">
    <property type="entry name" value="PolX-like_BBD"/>
</dbReference>
<accession>A0A1S3TZJ1</accession>
<evidence type="ECO:0000313" key="7">
    <source>
        <dbReference type="RefSeq" id="XP_014499195.1"/>
    </source>
</evidence>
<name>A0A1S3TZJ1_VIGRR</name>
<organism evidence="6 7">
    <name type="scientific">Vigna radiata var. radiata</name>
    <name type="common">Mung bean</name>
    <name type="synonym">Phaseolus aureus</name>
    <dbReference type="NCBI Taxonomy" id="3916"/>
    <lineage>
        <taxon>Eukaryota</taxon>
        <taxon>Viridiplantae</taxon>
        <taxon>Streptophyta</taxon>
        <taxon>Embryophyta</taxon>
        <taxon>Tracheophyta</taxon>
        <taxon>Spermatophyta</taxon>
        <taxon>Magnoliopsida</taxon>
        <taxon>eudicotyledons</taxon>
        <taxon>Gunneridae</taxon>
        <taxon>Pentapetalae</taxon>
        <taxon>rosids</taxon>
        <taxon>fabids</taxon>
        <taxon>Fabales</taxon>
        <taxon>Fabaceae</taxon>
        <taxon>Papilionoideae</taxon>
        <taxon>50 kb inversion clade</taxon>
        <taxon>NPAAA clade</taxon>
        <taxon>indigoferoid/millettioid clade</taxon>
        <taxon>Phaseoleae</taxon>
        <taxon>Vigna</taxon>
    </lineage>
</organism>
<evidence type="ECO:0000313" key="6">
    <source>
        <dbReference type="Proteomes" id="UP000087766"/>
    </source>
</evidence>
<feature type="region of interest" description="Disordered" evidence="1">
    <location>
        <begin position="599"/>
        <end position="650"/>
    </location>
</feature>
<dbReference type="GeneID" id="106760245"/>
<feature type="domain" description="Retrotransposon Copia-like N-terminal" evidence="3">
    <location>
        <begin position="17"/>
        <end position="64"/>
    </location>
</feature>
<dbReference type="Pfam" id="PF14244">
    <property type="entry name" value="Retrotran_gag_3"/>
    <property type="match status" value="1"/>
</dbReference>
<feature type="domain" description="Reverse transcriptase Ty1/copia-type" evidence="2">
    <location>
        <begin position="726"/>
        <end position="781"/>
    </location>
</feature>
<reference evidence="7" key="2">
    <citation type="submission" date="2025-08" db="UniProtKB">
        <authorList>
            <consortium name="RefSeq"/>
        </authorList>
    </citation>
    <scope>IDENTIFICATION</scope>
    <source>
        <tissue evidence="7">Leaf</tissue>
    </source>
</reference>
<evidence type="ECO:0000259" key="2">
    <source>
        <dbReference type="Pfam" id="PF07727"/>
    </source>
</evidence>
<feature type="domain" description="Retrovirus-related Pol polyprotein from transposon TNT 1-94-like beta-barrel" evidence="4">
    <location>
        <begin position="347"/>
        <end position="420"/>
    </location>
</feature>
<evidence type="ECO:0000259" key="4">
    <source>
        <dbReference type="Pfam" id="PF22936"/>
    </source>
</evidence>
<dbReference type="InterPro" id="IPR013103">
    <property type="entry name" value="RVT_2"/>
</dbReference>
<reference evidence="6" key="1">
    <citation type="journal article" date="2014" name="Nat. Commun.">
        <title>Genome sequence of mungbean and insights into evolution within Vigna species.</title>
        <authorList>
            <person name="Kang Y.J."/>
            <person name="Kim S.K."/>
            <person name="Kim M.Y."/>
            <person name="Lestari P."/>
            <person name="Kim K.H."/>
            <person name="Ha B.K."/>
            <person name="Jun T.H."/>
            <person name="Hwang W.J."/>
            <person name="Lee T."/>
            <person name="Lee J."/>
            <person name="Shim S."/>
            <person name="Yoon M.Y."/>
            <person name="Jang Y.E."/>
            <person name="Han K.S."/>
            <person name="Taeprayoon P."/>
            <person name="Yoon N."/>
            <person name="Somta P."/>
            <person name="Tanya P."/>
            <person name="Kim K.S."/>
            <person name="Gwag J.G."/>
            <person name="Moon J.K."/>
            <person name="Lee Y.H."/>
            <person name="Park B.S."/>
            <person name="Bombarely A."/>
            <person name="Doyle J.J."/>
            <person name="Jackson S.A."/>
            <person name="Schafleitner R."/>
            <person name="Srinives P."/>
            <person name="Varshney R.K."/>
            <person name="Lee S.H."/>
        </authorList>
    </citation>
    <scope>NUCLEOTIDE SEQUENCE [LARGE SCALE GENOMIC DNA]</scope>
    <source>
        <strain evidence="6">cv. VC1973A</strain>
    </source>
</reference>
<dbReference type="PANTHER" id="PTHR37610">
    <property type="entry name" value="CCHC-TYPE DOMAIN-CONTAINING PROTEIN"/>
    <property type="match status" value="1"/>
</dbReference>
<dbReference type="InterPro" id="IPR057670">
    <property type="entry name" value="SH3_retrovirus"/>
</dbReference>
<dbReference type="GO" id="GO:0003676">
    <property type="term" value="F:nucleic acid binding"/>
    <property type="evidence" value="ECO:0007669"/>
    <property type="project" value="InterPro"/>
</dbReference>
<dbReference type="SUPFAM" id="SSF53098">
    <property type="entry name" value="Ribonuclease H-like"/>
    <property type="match status" value="1"/>
</dbReference>
<dbReference type="KEGG" id="vra:106760245"/>
<keyword evidence="6" id="KW-1185">Reference proteome</keyword>
<dbReference type="CDD" id="cd09272">
    <property type="entry name" value="RNase_HI_RT_Ty1"/>
    <property type="match status" value="1"/>
</dbReference>
<dbReference type="InterPro" id="IPR029472">
    <property type="entry name" value="Copia-like_N"/>
</dbReference>
<feature type="compositionally biased region" description="Gly residues" evidence="1">
    <location>
        <begin position="221"/>
        <end position="230"/>
    </location>
</feature>